<evidence type="ECO:0000256" key="5">
    <source>
        <dbReference type="ARBA" id="ARBA00022737"/>
    </source>
</evidence>
<evidence type="ECO:0000313" key="12">
    <source>
        <dbReference type="Proteomes" id="UP000002027"/>
    </source>
</evidence>
<dbReference type="GO" id="GO:0016887">
    <property type="term" value="F:ATP hydrolysis activity"/>
    <property type="evidence" value="ECO:0007669"/>
    <property type="project" value="InterPro"/>
</dbReference>
<keyword evidence="2" id="KW-0813">Transport</keyword>
<dbReference type="InterPro" id="IPR027417">
    <property type="entry name" value="P-loop_NTPase"/>
</dbReference>
<keyword evidence="9" id="KW-0472">Membrane</keyword>
<dbReference type="InterPro" id="IPR003439">
    <property type="entry name" value="ABC_transporter-like_ATP-bd"/>
</dbReference>
<feature type="domain" description="ABC transporter" evidence="10">
    <location>
        <begin position="257"/>
        <end position="500"/>
    </location>
</feature>
<dbReference type="InParanoid" id="D1CAQ2"/>
<proteinExistence type="predicted"/>
<dbReference type="KEGG" id="sti:Sthe_3496"/>
<dbReference type="Proteomes" id="UP000002027">
    <property type="component" value="Chromosome 2"/>
</dbReference>
<evidence type="ECO:0000256" key="1">
    <source>
        <dbReference type="ARBA" id="ARBA00004202"/>
    </source>
</evidence>
<dbReference type="InterPro" id="IPR017871">
    <property type="entry name" value="ABC_transporter-like_CS"/>
</dbReference>
<keyword evidence="7" id="KW-0067">ATP-binding</keyword>
<dbReference type="CDD" id="cd03215">
    <property type="entry name" value="ABC_Carb_Monos_II"/>
    <property type="match status" value="1"/>
</dbReference>
<dbReference type="Gene3D" id="3.40.50.300">
    <property type="entry name" value="P-loop containing nucleotide triphosphate hydrolases"/>
    <property type="match status" value="2"/>
</dbReference>
<dbReference type="STRING" id="479434.Sthe_3496"/>
<dbReference type="FunFam" id="3.40.50.300:FF:000127">
    <property type="entry name" value="Ribose import ATP-binding protein RbsA"/>
    <property type="match status" value="1"/>
</dbReference>
<dbReference type="InterPro" id="IPR003593">
    <property type="entry name" value="AAA+_ATPase"/>
</dbReference>
<reference evidence="11 12" key="2">
    <citation type="journal article" date="2010" name="Stand. Genomic Sci.">
        <title>Complete genome sequence of Desulfohalobium retbaense type strain (HR(100)).</title>
        <authorList>
            <person name="Spring S."/>
            <person name="Nolan M."/>
            <person name="Lapidus A."/>
            <person name="Glavina Del Rio T."/>
            <person name="Copeland A."/>
            <person name="Tice H."/>
            <person name="Cheng J.F."/>
            <person name="Lucas S."/>
            <person name="Land M."/>
            <person name="Chen F."/>
            <person name="Bruce D."/>
            <person name="Goodwin L."/>
            <person name="Pitluck S."/>
            <person name="Ivanova N."/>
            <person name="Mavromatis K."/>
            <person name="Mikhailova N."/>
            <person name="Pati A."/>
            <person name="Chen A."/>
            <person name="Palaniappan K."/>
            <person name="Hauser L."/>
            <person name="Chang Y.J."/>
            <person name="Jeffries C.D."/>
            <person name="Munk C."/>
            <person name="Kiss H."/>
            <person name="Chain P."/>
            <person name="Han C."/>
            <person name="Brettin T."/>
            <person name="Detter J.C."/>
            <person name="Schuler E."/>
            <person name="Goker M."/>
            <person name="Rohde M."/>
            <person name="Bristow J."/>
            <person name="Eisen J.A."/>
            <person name="Markowitz V."/>
            <person name="Hugenholtz P."/>
            <person name="Kyrpides N.C."/>
            <person name="Klenk H.P."/>
        </authorList>
    </citation>
    <scope>NUCLEOTIDE SEQUENCE [LARGE SCALE GENOMIC DNA]</scope>
    <source>
        <strain evidence="12">ATCC 49802 / DSM 20745 / S 6022</strain>
    </source>
</reference>
<keyword evidence="8" id="KW-1278">Translocase</keyword>
<evidence type="ECO:0000313" key="11">
    <source>
        <dbReference type="EMBL" id="ACZ40895.1"/>
    </source>
</evidence>
<dbReference type="RefSeq" id="WP_012873930.1">
    <property type="nucleotide sequence ID" value="NC_013524.1"/>
</dbReference>
<keyword evidence="3" id="KW-1003">Cell membrane</keyword>
<keyword evidence="4" id="KW-0762">Sugar transport</keyword>
<name>D1CAQ2_SPHTD</name>
<dbReference type="GO" id="GO:0005524">
    <property type="term" value="F:ATP binding"/>
    <property type="evidence" value="ECO:0007669"/>
    <property type="project" value="UniProtKB-KW"/>
</dbReference>
<keyword evidence="6" id="KW-0547">Nucleotide-binding</keyword>
<evidence type="ECO:0000256" key="9">
    <source>
        <dbReference type="ARBA" id="ARBA00023136"/>
    </source>
</evidence>
<evidence type="ECO:0000256" key="8">
    <source>
        <dbReference type="ARBA" id="ARBA00022967"/>
    </source>
</evidence>
<dbReference type="SUPFAM" id="SSF52540">
    <property type="entry name" value="P-loop containing nucleoside triphosphate hydrolases"/>
    <property type="match status" value="2"/>
</dbReference>
<evidence type="ECO:0000256" key="2">
    <source>
        <dbReference type="ARBA" id="ARBA00022448"/>
    </source>
</evidence>
<dbReference type="HOGENOM" id="CLU_000604_92_3_0"/>
<evidence type="ECO:0000256" key="7">
    <source>
        <dbReference type="ARBA" id="ARBA00022840"/>
    </source>
</evidence>
<evidence type="ECO:0000259" key="10">
    <source>
        <dbReference type="PROSITE" id="PS50893"/>
    </source>
</evidence>
<reference evidence="12" key="1">
    <citation type="submission" date="2009-11" db="EMBL/GenBank/DDBJ databases">
        <title>The complete chromosome 2 of Sphaerobacter thermophilus DSM 20745.</title>
        <authorList>
            <person name="Lucas S."/>
            <person name="Copeland A."/>
            <person name="Lapidus A."/>
            <person name="Glavina del Rio T."/>
            <person name="Dalin E."/>
            <person name="Tice H."/>
            <person name="Bruce D."/>
            <person name="Goodwin L."/>
            <person name="Pitluck S."/>
            <person name="Kyrpides N."/>
            <person name="Mavromatis K."/>
            <person name="Ivanova N."/>
            <person name="Mikhailova N."/>
            <person name="LaButti K.M."/>
            <person name="Clum A."/>
            <person name="Sun H.I."/>
            <person name="Brettin T."/>
            <person name="Detter J.C."/>
            <person name="Han C."/>
            <person name="Larimer F."/>
            <person name="Land M."/>
            <person name="Hauser L."/>
            <person name="Markowitz V."/>
            <person name="Cheng J.F."/>
            <person name="Hugenholtz P."/>
            <person name="Woyke T."/>
            <person name="Wu D."/>
            <person name="Steenblock K."/>
            <person name="Schneider S."/>
            <person name="Pukall R."/>
            <person name="Goeker M."/>
            <person name="Klenk H.P."/>
            <person name="Eisen J.A."/>
        </authorList>
    </citation>
    <scope>NUCLEOTIDE SEQUENCE [LARGE SCALE GENOMIC DNA]</scope>
    <source>
        <strain evidence="12">ATCC 49802 / DSM 20745 / S 6022</strain>
    </source>
</reference>
<dbReference type="CDD" id="cd03216">
    <property type="entry name" value="ABC_Carb_Monos_I"/>
    <property type="match status" value="1"/>
</dbReference>
<dbReference type="OrthoDB" id="9771863at2"/>
<dbReference type="PANTHER" id="PTHR43790">
    <property type="entry name" value="CARBOHYDRATE TRANSPORT ATP-BINDING PROTEIN MG119-RELATED"/>
    <property type="match status" value="1"/>
</dbReference>
<evidence type="ECO:0000256" key="4">
    <source>
        <dbReference type="ARBA" id="ARBA00022597"/>
    </source>
</evidence>
<gene>
    <name evidence="11" type="ordered locus">Sthe_3496</name>
</gene>
<dbReference type="Pfam" id="PF00005">
    <property type="entry name" value="ABC_tran"/>
    <property type="match status" value="2"/>
</dbReference>
<dbReference type="SMART" id="SM00382">
    <property type="entry name" value="AAA"/>
    <property type="match status" value="2"/>
</dbReference>
<dbReference type="EMBL" id="CP001824">
    <property type="protein sequence ID" value="ACZ40895.1"/>
    <property type="molecule type" value="Genomic_DNA"/>
</dbReference>
<comment type="subcellular location">
    <subcellularLocation>
        <location evidence="1">Cell membrane</location>
        <topology evidence="1">Peripheral membrane protein</topology>
    </subcellularLocation>
</comment>
<evidence type="ECO:0000256" key="3">
    <source>
        <dbReference type="ARBA" id="ARBA00022475"/>
    </source>
</evidence>
<dbReference type="InterPro" id="IPR050107">
    <property type="entry name" value="ABC_carbohydrate_import_ATPase"/>
</dbReference>
<sequence length="509" mass="55029">MSATRQPHVELAHIGKRFQGARALHDVSLTIELGSIHALVGENGAGKSTLGKIIAGVIQPDEGSMKLMGRPVTYRSPREALADGVTAIQQEIALVPQRTVLDNVFLGMEEGWRGLVDRRAMLRRFEELNESSGFALDPDALVSTLSIAEQQKVEIMRALARNAQLIVMDEPTARLSAAEARKLMDIIRDLRARGVTIVYVSHFLQEVLSIADTVTVLRNGEHVQTTPASDQTPDSLVTAMLGRPASTAFPEKVLPPADAPCVLSVRGLTRAGVFEDISFDLHAGEILGLTGLVGSGRSEVARAIFGADRYDAGTIELEGRPLRIRSTSDAVSAGLAMVPESRKDQGLHMRLPIRHNVTLPHLPKVSRAGVLDLVRERTAVQGLLERLDVKPARPGSLVSRLSGGNQQKVLFAKWLFEEPRVLLLDEPTRGVDVGAKRAIYELVASLAAKGMAVLLISSEIEEVLGLAHRVLVMRRGRIAAEFDSGQMAEEPILRAAFGSAEASSTREVA</sequence>
<dbReference type="PANTHER" id="PTHR43790:SF3">
    <property type="entry name" value="D-ALLOSE IMPORT ATP-BINDING PROTEIN ALSA-RELATED"/>
    <property type="match status" value="1"/>
</dbReference>
<accession>D1CAQ2</accession>
<dbReference type="PROSITE" id="PS00211">
    <property type="entry name" value="ABC_TRANSPORTER_1"/>
    <property type="match status" value="1"/>
</dbReference>
<keyword evidence="5" id="KW-0677">Repeat</keyword>
<dbReference type="FunCoup" id="D1CAQ2">
    <property type="interactions" value="60"/>
</dbReference>
<keyword evidence="12" id="KW-1185">Reference proteome</keyword>
<protein>
    <submittedName>
        <fullName evidence="11">ABC transporter related protein</fullName>
    </submittedName>
</protein>
<evidence type="ECO:0000256" key="6">
    <source>
        <dbReference type="ARBA" id="ARBA00022741"/>
    </source>
</evidence>
<dbReference type="eggNOG" id="COG1129">
    <property type="taxonomic scope" value="Bacteria"/>
</dbReference>
<organism evidence="11 12">
    <name type="scientific">Sphaerobacter thermophilus (strain ATCC 49802 / DSM 20745 / KCCM 41009 / NCIMB 13125 / S 6022)</name>
    <dbReference type="NCBI Taxonomy" id="479434"/>
    <lineage>
        <taxon>Bacteria</taxon>
        <taxon>Pseudomonadati</taxon>
        <taxon>Thermomicrobiota</taxon>
        <taxon>Thermomicrobia</taxon>
        <taxon>Sphaerobacterales</taxon>
        <taxon>Sphaerobacterineae</taxon>
        <taxon>Sphaerobacteraceae</taxon>
        <taxon>Sphaerobacter</taxon>
    </lineage>
</organism>
<feature type="domain" description="ABC transporter" evidence="10">
    <location>
        <begin position="9"/>
        <end position="244"/>
    </location>
</feature>
<dbReference type="AlphaFoldDB" id="D1CAQ2"/>
<dbReference type="PROSITE" id="PS50893">
    <property type="entry name" value="ABC_TRANSPORTER_2"/>
    <property type="match status" value="2"/>
</dbReference>
<dbReference type="GO" id="GO:0005886">
    <property type="term" value="C:plasma membrane"/>
    <property type="evidence" value="ECO:0007669"/>
    <property type="project" value="UniProtKB-SubCell"/>
</dbReference>